<accession>A0A0A9G6N9</accession>
<reference evidence="1" key="2">
    <citation type="journal article" date="2015" name="Data Brief">
        <title>Shoot transcriptome of the giant reed, Arundo donax.</title>
        <authorList>
            <person name="Barrero R.A."/>
            <person name="Guerrero F.D."/>
            <person name="Moolhuijzen P."/>
            <person name="Goolsby J.A."/>
            <person name="Tidwell J."/>
            <person name="Bellgard S.E."/>
            <person name="Bellgard M.I."/>
        </authorList>
    </citation>
    <scope>NUCLEOTIDE SEQUENCE</scope>
    <source>
        <tissue evidence="1">Shoot tissue taken approximately 20 cm above the soil surface</tissue>
    </source>
</reference>
<sequence>MKKKTNKEKKRGCMCYPSAVRMKFACHMVGFSKGGGWLAAITADDDSSLMHLIHAHK</sequence>
<dbReference type="AlphaFoldDB" id="A0A0A9G6N9"/>
<proteinExistence type="predicted"/>
<reference evidence="1" key="1">
    <citation type="submission" date="2014-09" db="EMBL/GenBank/DDBJ databases">
        <authorList>
            <person name="Magalhaes I.L.F."/>
            <person name="Oliveira U."/>
            <person name="Santos F.R."/>
            <person name="Vidigal T.H.D.A."/>
            <person name="Brescovit A.D."/>
            <person name="Santos A.J."/>
        </authorList>
    </citation>
    <scope>NUCLEOTIDE SEQUENCE</scope>
    <source>
        <tissue evidence="1">Shoot tissue taken approximately 20 cm above the soil surface</tissue>
    </source>
</reference>
<protein>
    <submittedName>
        <fullName evidence="1">PAS2</fullName>
    </submittedName>
</protein>
<name>A0A0A9G6N9_ARUDO</name>
<dbReference type="EMBL" id="GBRH01179680">
    <property type="protein sequence ID" value="JAE18216.1"/>
    <property type="molecule type" value="Transcribed_RNA"/>
</dbReference>
<evidence type="ECO:0000313" key="1">
    <source>
        <dbReference type="EMBL" id="JAE18216.1"/>
    </source>
</evidence>
<organism evidence="1">
    <name type="scientific">Arundo donax</name>
    <name type="common">Giant reed</name>
    <name type="synonym">Donax arundinaceus</name>
    <dbReference type="NCBI Taxonomy" id="35708"/>
    <lineage>
        <taxon>Eukaryota</taxon>
        <taxon>Viridiplantae</taxon>
        <taxon>Streptophyta</taxon>
        <taxon>Embryophyta</taxon>
        <taxon>Tracheophyta</taxon>
        <taxon>Spermatophyta</taxon>
        <taxon>Magnoliopsida</taxon>
        <taxon>Liliopsida</taxon>
        <taxon>Poales</taxon>
        <taxon>Poaceae</taxon>
        <taxon>PACMAD clade</taxon>
        <taxon>Arundinoideae</taxon>
        <taxon>Arundineae</taxon>
        <taxon>Arundo</taxon>
    </lineage>
</organism>